<evidence type="ECO:0000259" key="13">
    <source>
        <dbReference type="PROSITE" id="PS50240"/>
    </source>
</evidence>
<dbReference type="InterPro" id="IPR001314">
    <property type="entry name" value="Peptidase_S1A"/>
</dbReference>
<evidence type="ECO:0000256" key="12">
    <source>
        <dbReference type="RuleBase" id="RU363034"/>
    </source>
</evidence>
<dbReference type="FunFam" id="2.40.10.10:FF:000003">
    <property type="entry name" value="Transmembrane serine protease 3"/>
    <property type="match status" value="1"/>
</dbReference>
<dbReference type="SUPFAM" id="SSF50494">
    <property type="entry name" value="Trypsin-like serine proteases"/>
    <property type="match status" value="1"/>
</dbReference>
<dbReference type="PANTHER" id="PTHR24257:SF0">
    <property type="entry name" value="CHYMOTRYPSIN-LIKE ELASTASE FAMILY MEMBER 1"/>
    <property type="match status" value="1"/>
</dbReference>
<dbReference type="PANTHER" id="PTHR24257">
    <property type="entry name" value="CHYMOTRYPSIN-LIKE ELASTASE FAMILY MEMBER"/>
    <property type="match status" value="1"/>
</dbReference>
<dbReference type="EC" id="3.4.21.36" evidence="11"/>
<dbReference type="Gene3D" id="2.40.10.10">
    <property type="entry name" value="Trypsin-like serine proteases"/>
    <property type="match status" value="2"/>
</dbReference>
<dbReference type="InterPro" id="IPR001254">
    <property type="entry name" value="Trypsin_dom"/>
</dbReference>
<reference evidence="15" key="1">
    <citation type="submission" date="2025-08" db="UniProtKB">
        <authorList>
            <consortium name="RefSeq"/>
        </authorList>
    </citation>
    <scope>IDENTIFICATION</scope>
</reference>
<dbReference type="PROSITE" id="PS50240">
    <property type="entry name" value="TRYPSIN_DOM"/>
    <property type="match status" value="1"/>
</dbReference>
<comment type="cofactor">
    <cofactor evidence="1">
        <name>Ca(2+)</name>
        <dbReference type="ChEBI" id="CHEBI:29108"/>
    </cofactor>
</comment>
<evidence type="ECO:0000256" key="9">
    <source>
        <dbReference type="ARBA" id="ARBA00023157"/>
    </source>
</evidence>
<dbReference type="Proteomes" id="UP000515152">
    <property type="component" value="Chromosome 10"/>
</dbReference>
<dbReference type="GeneID" id="105910737"/>
<accession>A0A6P8G533</accession>
<name>A0A6P8G533_CLUHA</name>
<comment type="subcellular location">
    <subcellularLocation>
        <location evidence="2">Secreted</location>
    </subcellularLocation>
</comment>
<dbReference type="GO" id="GO:0006508">
    <property type="term" value="P:proteolysis"/>
    <property type="evidence" value="ECO:0007669"/>
    <property type="project" value="UniProtKB-KW"/>
</dbReference>
<dbReference type="GO" id="GO:0004252">
    <property type="term" value="F:serine-type endopeptidase activity"/>
    <property type="evidence" value="ECO:0007669"/>
    <property type="project" value="UniProtKB-EC"/>
</dbReference>
<comment type="catalytic activity">
    <reaction evidence="10">
        <text>Hydrolysis of proteins, including elastin. Preferential cleavage: Ala-|-Xaa.</text>
        <dbReference type="EC" id="3.4.21.36"/>
    </reaction>
</comment>
<evidence type="ECO:0000256" key="10">
    <source>
        <dbReference type="ARBA" id="ARBA00036864"/>
    </source>
</evidence>
<keyword evidence="3" id="KW-0964">Secreted</keyword>
<evidence type="ECO:0000256" key="8">
    <source>
        <dbReference type="ARBA" id="ARBA00022837"/>
    </source>
</evidence>
<dbReference type="AlphaFoldDB" id="A0A6P8G533"/>
<keyword evidence="9" id="KW-1015">Disulfide bond</keyword>
<evidence type="ECO:0000256" key="1">
    <source>
        <dbReference type="ARBA" id="ARBA00001913"/>
    </source>
</evidence>
<dbReference type="Pfam" id="PF00089">
    <property type="entry name" value="Trypsin"/>
    <property type="match status" value="1"/>
</dbReference>
<keyword evidence="7 12" id="KW-0720">Serine protease</keyword>
<evidence type="ECO:0000313" key="14">
    <source>
        <dbReference type="Proteomes" id="UP000515152"/>
    </source>
</evidence>
<dbReference type="PROSITE" id="PS00135">
    <property type="entry name" value="TRYPSIN_SER"/>
    <property type="match status" value="1"/>
</dbReference>
<dbReference type="RefSeq" id="XP_031430712.1">
    <property type="nucleotide sequence ID" value="XM_031574852.1"/>
</dbReference>
<keyword evidence="5" id="KW-0479">Metal-binding</keyword>
<proteinExistence type="predicted"/>
<organism evidence="14 15">
    <name type="scientific">Clupea harengus</name>
    <name type="common">Atlantic herring</name>
    <dbReference type="NCBI Taxonomy" id="7950"/>
    <lineage>
        <taxon>Eukaryota</taxon>
        <taxon>Metazoa</taxon>
        <taxon>Chordata</taxon>
        <taxon>Craniata</taxon>
        <taxon>Vertebrata</taxon>
        <taxon>Euteleostomi</taxon>
        <taxon>Actinopterygii</taxon>
        <taxon>Neopterygii</taxon>
        <taxon>Teleostei</taxon>
        <taxon>Clupei</taxon>
        <taxon>Clupeiformes</taxon>
        <taxon>Clupeoidei</taxon>
        <taxon>Clupeidae</taxon>
        <taxon>Clupea</taxon>
    </lineage>
</organism>
<keyword evidence="8" id="KW-0106">Calcium</keyword>
<dbReference type="CDD" id="cd00190">
    <property type="entry name" value="Tryp_SPc"/>
    <property type="match status" value="1"/>
</dbReference>
<keyword evidence="6 12" id="KW-0378">Hydrolase</keyword>
<dbReference type="PRINTS" id="PR00722">
    <property type="entry name" value="CHYMOTRYPSIN"/>
</dbReference>
<evidence type="ECO:0000256" key="7">
    <source>
        <dbReference type="ARBA" id="ARBA00022825"/>
    </source>
</evidence>
<sequence length="299" mass="32981">MATDAVTHTPPDGAVESLPPPLALALAEPDSEPIPLRVVVKKRVVGGSVARPHYWPWQVSLQYRSRGSSYHHTCGGTLVSRDWVMTAAHCVNRCRTWRVVLGEYDLNCNSRKEQILGVTRVYIHPKWNSKKLANGYDIALLRLSSKAQLNSDVRLATLPPPGQVLGHKHVCYITGWGRTSTKGRLSTLLKQAYLPIVGHSTCSCPSWWGRTVKNTMLCAGGGSNSGCNGDSGGPLNCWVNGKYVVHGITSFGSRHGCNIRQRPTVFTRVSAFLCWMKRVRAGIQHARDVRENGATKREF</sequence>
<evidence type="ECO:0000256" key="4">
    <source>
        <dbReference type="ARBA" id="ARBA00022670"/>
    </source>
</evidence>
<dbReference type="SMART" id="SM00020">
    <property type="entry name" value="Tryp_SPc"/>
    <property type="match status" value="1"/>
</dbReference>
<dbReference type="GO" id="GO:0046872">
    <property type="term" value="F:metal ion binding"/>
    <property type="evidence" value="ECO:0007669"/>
    <property type="project" value="UniProtKB-KW"/>
</dbReference>
<evidence type="ECO:0000256" key="6">
    <source>
        <dbReference type="ARBA" id="ARBA00022801"/>
    </source>
</evidence>
<dbReference type="InterPro" id="IPR043504">
    <property type="entry name" value="Peptidase_S1_PA_chymotrypsin"/>
</dbReference>
<dbReference type="KEGG" id="char:105910737"/>
<keyword evidence="4 12" id="KW-0645">Protease</keyword>
<dbReference type="InterPro" id="IPR009003">
    <property type="entry name" value="Peptidase_S1_PA"/>
</dbReference>
<keyword evidence="14" id="KW-1185">Reference proteome</keyword>
<dbReference type="PROSITE" id="PS00134">
    <property type="entry name" value="TRYPSIN_HIS"/>
    <property type="match status" value="1"/>
</dbReference>
<gene>
    <name evidence="15" type="primary">LOC105910737</name>
</gene>
<evidence type="ECO:0000256" key="11">
    <source>
        <dbReference type="ARBA" id="ARBA00039015"/>
    </source>
</evidence>
<evidence type="ECO:0000256" key="5">
    <source>
        <dbReference type="ARBA" id="ARBA00022723"/>
    </source>
</evidence>
<dbReference type="InterPro" id="IPR033116">
    <property type="entry name" value="TRYPSIN_SER"/>
</dbReference>
<dbReference type="InterPro" id="IPR018114">
    <property type="entry name" value="TRYPSIN_HIS"/>
</dbReference>
<evidence type="ECO:0000256" key="2">
    <source>
        <dbReference type="ARBA" id="ARBA00004613"/>
    </source>
</evidence>
<feature type="domain" description="Peptidase S1" evidence="13">
    <location>
        <begin position="44"/>
        <end position="281"/>
    </location>
</feature>
<evidence type="ECO:0000313" key="15">
    <source>
        <dbReference type="RefSeq" id="XP_031430712.1"/>
    </source>
</evidence>
<evidence type="ECO:0000256" key="3">
    <source>
        <dbReference type="ARBA" id="ARBA00022525"/>
    </source>
</evidence>
<dbReference type="GO" id="GO:0005615">
    <property type="term" value="C:extracellular space"/>
    <property type="evidence" value="ECO:0007669"/>
    <property type="project" value="TreeGrafter"/>
</dbReference>
<protein>
    <recommendedName>
        <fullName evidence="11">pancreatic elastase</fullName>
        <ecNumber evidence="11">3.4.21.36</ecNumber>
    </recommendedName>
</protein>
<dbReference type="InterPro" id="IPR050850">
    <property type="entry name" value="Peptidase_S1_Elastase_sf"/>
</dbReference>
<dbReference type="OrthoDB" id="10061449at2759"/>